<feature type="transmembrane region" description="Helical" evidence="9">
    <location>
        <begin position="224"/>
        <end position="241"/>
    </location>
</feature>
<dbReference type="GO" id="GO:0005886">
    <property type="term" value="C:plasma membrane"/>
    <property type="evidence" value="ECO:0007669"/>
    <property type="project" value="UniProtKB-SubCell"/>
</dbReference>
<keyword evidence="4" id="KW-1003">Cell membrane</keyword>
<keyword evidence="6 9" id="KW-0812">Transmembrane</keyword>
<dbReference type="PANTHER" id="PTHR42922:SF1">
    <property type="entry name" value="PHOSPHATE TRANSPORT SYSTEM PERMEASE PROTEIN PSTA"/>
    <property type="match status" value="1"/>
</dbReference>
<evidence type="ECO:0000256" key="3">
    <source>
        <dbReference type="ARBA" id="ARBA00022448"/>
    </source>
</evidence>
<protein>
    <submittedName>
        <fullName evidence="11">Phosphate ABC transporter, inner membrane subunit PstA</fullName>
    </submittedName>
</protein>
<evidence type="ECO:0000256" key="4">
    <source>
        <dbReference type="ARBA" id="ARBA00022475"/>
    </source>
</evidence>
<evidence type="ECO:0000256" key="5">
    <source>
        <dbReference type="ARBA" id="ARBA00022592"/>
    </source>
</evidence>
<name>E6PHQ4_9ZZZZ</name>
<dbReference type="Gene3D" id="1.10.3720.10">
    <property type="entry name" value="MetI-like"/>
    <property type="match status" value="1"/>
</dbReference>
<dbReference type="GO" id="GO:0035435">
    <property type="term" value="P:phosphate ion transmembrane transport"/>
    <property type="evidence" value="ECO:0007669"/>
    <property type="project" value="InterPro"/>
</dbReference>
<dbReference type="SUPFAM" id="SSF161098">
    <property type="entry name" value="MetI-like"/>
    <property type="match status" value="1"/>
</dbReference>
<feature type="transmembrane region" description="Helical" evidence="9">
    <location>
        <begin position="253"/>
        <end position="274"/>
    </location>
</feature>
<feature type="transmembrane region" description="Helical" evidence="9">
    <location>
        <begin position="14"/>
        <end position="37"/>
    </location>
</feature>
<evidence type="ECO:0000259" key="10">
    <source>
        <dbReference type="PROSITE" id="PS50928"/>
    </source>
</evidence>
<keyword evidence="8 9" id="KW-0472">Membrane</keyword>
<dbReference type="GO" id="GO:0005315">
    <property type="term" value="F:phosphate transmembrane transporter activity"/>
    <property type="evidence" value="ECO:0007669"/>
    <property type="project" value="InterPro"/>
</dbReference>
<dbReference type="InterPro" id="IPR005672">
    <property type="entry name" value="Phosphate_PstA"/>
</dbReference>
<evidence type="ECO:0000256" key="1">
    <source>
        <dbReference type="ARBA" id="ARBA00004651"/>
    </source>
</evidence>
<feature type="transmembrane region" description="Helical" evidence="9">
    <location>
        <begin position="49"/>
        <end position="66"/>
    </location>
</feature>
<dbReference type="InterPro" id="IPR051408">
    <property type="entry name" value="Phosphate_transprt_permease"/>
</dbReference>
<evidence type="ECO:0000256" key="7">
    <source>
        <dbReference type="ARBA" id="ARBA00022989"/>
    </source>
</evidence>
<dbReference type="InterPro" id="IPR035906">
    <property type="entry name" value="MetI-like_sf"/>
</dbReference>
<organism evidence="11">
    <name type="scientific">mine drainage metagenome</name>
    <dbReference type="NCBI Taxonomy" id="410659"/>
    <lineage>
        <taxon>unclassified sequences</taxon>
        <taxon>metagenomes</taxon>
        <taxon>ecological metagenomes</taxon>
    </lineage>
</organism>
<evidence type="ECO:0000313" key="11">
    <source>
        <dbReference type="EMBL" id="CBH75992.1"/>
    </source>
</evidence>
<keyword evidence="5" id="KW-0592">Phosphate transport</keyword>
<reference evidence="11" key="1">
    <citation type="submission" date="2009-10" db="EMBL/GenBank/DDBJ databases">
        <title>Diversity of trophic interactions inside an arsenic-rich microbial ecosystem.</title>
        <authorList>
            <person name="Bertin P.N."/>
            <person name="Heinrich-Salmeron A."/>
            <person name="Pelletier E."/>
            <person name="Goulhen-Chollet F."/>
            <person name="Arsene-Ploetze F."/>
            <person name="Gallien S."/>
            <person name="Calteau A."/>
            <person name="Vallenet D."/>
            <person name="Casiot C."/>
            <person name="Chane-Woon-Ming B."/>
            <person name="Giloteaux L."/>
            <person name="Barakat M."/>
            <person name="Bonnefoy V."/>
            <person name="Bruneel O."/>
            <person name="Chandler M."/>
            <person name="Cleiss J."/>
            <person name="Duran R."/>
            <person name="Elbaz-Poulichet F."/>
            <person name="Fonknechten N."/>
            <person name="Lauga B."/>
            <person name="Mornico D."/>
            <person name="Ortet P."/>
            <person name="Schaeffer C."/>
            <person name="Siguier P."/>
            <person name="Alexander Thil Smith A."/>
            <person name="Van Dorsselaer A."/>
            <person name="Weissenbach J."/>
            <person name="Medigue C."/>
            <person name="Le Paslier D."/>
        </authorList>
    </citation>
    <scope>NUCLEOTIDE SEQUENCE</scope>
</reference>
<feature type="transmembrane region" description="Helical" evidence="9">
    <location>
        <begin position="131"/>
        <end position="151"/>
    </location>
</feature>
<dbReference type="PANTHER" id="PTHR42922">
    <property type="entry name" value="PHOSPHATE TRANSPORT SYSTEM PERMEASE PROTEIN PSTA"/>
    <property type="match status" value="1"/>
</dbReference>
<feature type="transmembrane region" description="Helical" evidence="9">
    <location>
        <begin position="72"/>
        <end position="94"/>
    </location>
</feature>
<proteinExistence type="inferred from homology"/>
<evidence type="ECO:0000256" key="6">
    <source>
        <dbReference type="ARBA" id="ARBA00022692"/>
    </source>
</evidence>
<feature type="transmembrane region" description="Helical" evidence="9">
    <location>
        <begin position="184"/>
        <end position="204"/>
    </location>
</feature>
<feature type="domain" description="ABC transmembrane type-1" evidence="10">
    <location>
        <begin position="65"/>
        <end position="270"/>
    </location>
</feature>
<comment type="caution">
    <text evidence="11">The sequence shown here is derived from an EMBL/GenBank/DDBJ whole genome shotgun (WGS) entry which is preliminary data.</text>
</comment>
<sequence length="285" mass="30578">MVSRVARNVAISRFWWVLCIASLVGALLVLLSLFGFVFVRGIAAIRPEIFFTVTQGIAGGLANAIVGTLLLVTLAIALVVPVGIGAAVWVTQFAPDRLRIVVRLSIDVLFGVPSIVVGYFLYVALVETAGWGFSLVAGSLALAIIMLPYVYRAADLAFSAVPRDLVEASVALGARPLTTFVRVAFPWALPGTLTGLLIGVGIALGETAPLIYTAGWSNYMPTLALTHSPVGYLTYVVWTFINEPFKQSHQLAYAAAFLLMVAIFVTNFVARAAVEYWASRTRSHS</sequence>
<gene>
    <name evidence="11" type="primary">pstA</name>
    <name evidence="11" type="ORF">CARN1_0472</name>
</gene>
<dbReference type="EMBL" id="CABL01000019">
    <property type="protein sequence ID" value="CBH75992.1"/>
    <property type="molecule type" value="Genomic_DNA"/>
</dbReference>
<comment type="similarity">
    <text evidence="2">Belongs to the binding-protein-dependent transport system permease family. CysTW subfamily.</text>
</comment>
<dbReference type="Pfam" id="PF00528">
    <property type="entry name" value="BPD_transp_1"/>
    <property type="match status" value="1"/>
</dbReference>
<evidence type="ECO:0000256" key="8">
    <source>
        <dbReference type="ARBA" id="ARBA00023136"/>
    </source>
</evidence>
<evidence type="ECO:0000256" key="2">
    <source>
        <dbReference type="ARBA" id="ARBA00007069"/>
    </source>
</evidence>
<keyword evidence="7 9" id="KW-1133">Transmembrane helix</keyword>
<accession>E6PHQ4</accession>
<comment type="subcellular location">
    <subcellularLocation>
        <location evidence="1">Cell membrane</location>
        <topology evidence="1">Multi-pass membrane protein</topology>
    </subcellularLocation>
</comment>
<dbReference type="InterPro" id="IPR000515">
    <property type="entry name" value="MetI-like"/>
</dbReference>
<feature type="transmembrane region" description="Helical" evidence="9">
    <location>
        <begin position="106"/>
        <end position="125"/>
    </location>
</feature>
<keyword evidence="3" id="KW-0813">Transport</keyword>
<dbReference type="PROSITE" id="PS50928">
    <property type="entry name" value="ABC_TM1"/>
    <property type="match status" value="1"/>
</dbReference>
<dbReference type="AlphaFoldDB" id="E6PHQ4"/>
<evidence type="ECO:0000256" key="9">
    <source>
        <dbReference type="SAM" id="Phobius"/>
    </source>
</evidence>
<dbReference type="NCBIfam" id="TIGR00974">
    <property type="entry name" value="3a0107s02c"/>
    <property type="match status" value="1"/>
</dbReference>
<dbReference type="CDD" id="cd06261">
    <property type="entry name" value="TM_PBP2"/>
    <property type="match status" value="1"/>
</dbReference>